<keyword evidence="5" id="KW-0813">Transport</keyword>
<gene>
    <name evidence="7" type="ORF">CYJ41_02900</name>
</gene>
<dbReference type="PANTHER" id="PTHR43632">
    <property type="entry name" value="PERMEASE COMPONENT OF TUNGSTATE ABC TRANSPORTER"/>
    <property type="match status" value="1"/>
</dbReference>
<dbReference type="PROSITE" id="PS50928">
    <property type="entry name" value="ABC_TM1"/>
    <property type="match status" value="1"/>
</dbReference>
<feature type="domain" description="ABC transmembrane type-1" evidence="6">
    <location>
        <begin position="26"/>
        <end position="222"/>
    </location>
</feature>
<organism evidence="7 8">
    <name type="scientific">Campylobacter ureolyticus</name>
    <dbReference type="NCBI Taxonomy" id="827"/>
    <lineage>
        <taxon>Bacteria</taxon>
        <taxon>Pseudomonadati</taxon>
        <taxon>Campylobacterota</taxon>
        <taxon>Epsilonproteobacteria</taxon>
        <taxon>Campylobacterales</taxon>
        <taxon>Campylobacteraceae</taxon>
        <taxon>Campylobacter</taxon>
    </lineage>
</organism>
<sequence>MDFILDGIYEALRLLITFDEETYFAIKTTLYSSFFSIIIALIIGMPLGFCLGYFNFFTKRFLRILSDTGLAMPTVAIGLILYALFSNRGPLGNLALLFTLKAVIIGQICLSLPIVISLTASVIENMEIKHLRLIKSYHLRGYKQILTVLFENRYPLMVVVATTYGRIVAEVGVAMMVGGNIKWHTRTITTAISLETNKGEFAMGIALASVLITIAFLVNLSIYTLKKFDK</sequence>
<dbReference type="InterPro" id="IPR053776">
    <property type="entry name" value="TupB"/>
</dbReference>
<comment type="subcellular location">
    <subcellularLocation>
        <location evidence="1 5">Cell membrane</location>
        <topology evidence="1 5">Multi-pass membrane protein</topology>
    </subcellularLocation>
</comment>
<feature type="transmembrane region" description="Helical" evidence="5">
    <location>
        <begin position="201"/>
        <end position="225"/>
    </location>
</feature>
<dbReference type="SUPFAM" id="SSF161098">
    <property type="entry name" value="MetI-like"/>
    <property type="match status" value="1"/>
</dbReference>
<accession>A0A2I1NBX0</accession>
<feature type="transmembrane region" description="Helical" evidence="5">
    <location>
        <begin position="156"/>
        <end position="181"/>
    </location>
</feature>
<evidence type="ECO:0000256" key="1">
    <source>
        <dbReference type="ARBA" id="ARBA00004651"/>
    </source>
</evidence>
<evidence type="ECO:0000256" key="4">
    <source>
        <dbReference type="ARBA" id="ARBA00023136"/>
    </source>
</evidence>
<evidence type="ECO:0000256" key="2">
    <source>
        <dbReference type="ARBA" id="ARBA00022692"/>
    </source>
</evidence>
<proteinExistence type="inferred from homology"/>
<keyword evidence="2 5" id="KW-0812">Transmembrane</keyword>
<feature type="transmembrane region" description="Helical" evidence="5">
    <location>
        <begin position="97"/>
        <end position="123"/>
    </location>
</feature>
<evidence type="ECO:0000256" key="5">
    <source>
        <dbReference type="RuleBase" id="RU363032"/>
    </source>
</evidence>
<dbReference type="InterPro" id="IPR049783">
    <property type="entry name" value="ABC_perm_TupB-like"/>
</dbReference>
<dbReference type="InterPro" id="IPR035906">
    <property type="entry name" value="MetI-like_sf"/>
</dbReference>
<reference evidence="7 8" key="1">
    <citation type="submission" date="2017-12" db="EMBL/GenBank/DDBJ databases">
        <title>Phylogenetic diversity of female urinary microbiome.</title>
        <authorList>
            <person name="Thomas-White K."/>
            <person name="Wolfe A.J."/>
        </authorList>
    </citation>
    <scope>NUCLEOTIDE SEQUENCE [LARGE SCALE GENOMIC DNA]</scope>
    <source>
        <strain evidence="7 8">UMB0112</strain>
    </source>
</reference>
<feature type="transmembrane region" description="Helical" evidence="5">
    <location>
        <begin position="68"/>
        <end position="85"/>
    </location>
</feature>
<keyword evidence="3 5" id="KW-1133">Transmembrane helix</keyword>
<evidence type="ECO:0000259" key="6">
    <source>
        <dbReference type="PROSITE" id="PS50928"/>
    </source>
</evidence>
<dbReference type="NCBIfam" id="NF038017">
    <property type="entry name" value="ABC_perm1"/>
    <property type="match status" value="1"/>
</dbReference>
<dbReference type="EMBL" id="PKHU01000002">
    <property type="protein sequence ID" value="PKZ29855.1"/>
    <property type="molecule type" value="Genomic_DNA"/>
</dbReference>
<evidence type="ECO:0000313" key="7">
    <source>
        <dbReference type="EMBL" id="PKZ29855.1"/>
    </source>
</evidence>
<dbReference type="GO" id="GO:0005886">
    <property type="term" value="C:plasma membrane"/>
    <property type="evidence" value="ECO:0007669"/>
    <property type="project" value="UniProtKB-SubCell"/>
</dbReference>
<dbReference type="Pfam" id="PF00528">
    <property type="entry name" value="BPD_transp_1"/>
    <property type="match status" value="1"/>
</dbReference>
<dbReference type="Gene3D" id="1.10.3720.10">
    <property type="entry name" value="MetI-like"/>
    <property type="match status" value="1"/>
</dbReference>
<dbReference type="GO" id="GO:1901238">
    <property type="term" value="F:ABC-type tungstate transporter activity"/>
    <property type="evidence" value="ECO:0007669"/>
    <property type="project" value="InterPro"/>
</dbReference>
<keyword evidence="4 5" id="KW-0472">Membrane</keyword>
<feature type="transmembrane region" description="Helical" evidence="5">
    <location>
        <begin position="34"/>
        <end position="56"/>
    </location>
</feature>
<dbReference type="RefSeq" id="WP_101636884.1">
    <property type="nucleotide sequence ID" value="NZ_JAPXGI010000001.1"/>
</dbReference>
<dbReference type="PANTHER" id="PTHR43632:SF1">
    <property type="entry name" value="PERMEASE COMPONENT OF TUNGSTATE ABC TRANSPORTER"/>
    <property type="match status" value="1"/>
</dbReference>
<evidence type="ECO:0000256" key="3">
    <source>
        <dbReference type="ARBA" id="ARBA00022989"/>
    </source>
</evidence>
<dbReference type="CDD" id="cd06261">
    <property type="entry name" value="TM_PBP2"/>
    <property type="match status" value="1"/>
</dbReference>
<dbReference type="InterPro" id="IPR000515">
    <property type="entry name" value="MetI-like"/>
</dbReference>
<comment type="similarity">
    <text evidence="5">Belongs to the binding-protein-dependent transport system permease family.</text>
</comment>
<dbReference type="Proteomes" id="UP000234639">
    <property type="component" value="Unassembled WGS sequence"/>
</dbReference>
<name>A0A2I1NBX0_9BACT</name>
<dbReference type="AlphaFoldDB" id="A0A2I1NBX0"/>
<evidence type="ECO:0000313" key="8">
    <source>
        <dbReference type="Proteomes" id="UP000234639"/>
    </source>
</evidence>
<protein>
    <submittedName>
        <fullName evidence="7">ABC transporter permease</fullName>
    </submittedName>
</protein>
<comment type="caution">
    <text evidence="7">The sequence shown here is derived from an EMBL/GenBank/DDBJ whole genome shotgun (WGS) entry which is preliminary data.</text>
</comment>
<dbReference type="NCBIfam" id="NF041773">
    <property type="entry name" value="tung_perm_TupB"/>
    <property type="match status" value="1"/>
</dbReference>